<evidence type="ECO:0000313" key="3">
    <source>
        <dbReference type="Proteomes" id="UP000261540"/>
    </source>
</evidence>
<proteinExistence type="predicted"/>
<keyword evidence="3" id="KW-1185">Reference proteome</keyword>
<evidence type="ECO:0000313" key="2">
    <source>
        <dbReference type="Ensembl" id="ENSPKIP00000036888.1"/>
    </source>
</evidence>
<organism evidence="2 3">
    <name type="scientific">Paramormyrops kingsleyae</name>
    <dbReference type="NCBI Taxonomy" id="1676925"/>
    <lineage>
        <taxon>Eukaryota</taxon>
        <taxon>Metazoa</taxon>
        <taxon>Chordata</taxon>
        <taxon>Craniata</taxon>
        <taxon>Vertebrata</taxon>
        <taxon>Euteleostomi</taxon>
        <taxon>Actinopterygii</taxon>
        <taxon>Neopterygii</taxon>
        <taxon>Teleostei</taxon>
        <taxon>Osteoglossocephala</taxon>
        <taxon>Osteoglossomorpha</taxon>
        <taxon>Osteoglossiformes</taxon>
        <taxon>Mormyridae</taxon>
        <taxon>Paramormyrops</taxon>
    </lineage>
</organism>
<feature type="compositionally biased region" description="Basic and acidic residues" evidence="1">
    <location>
        <begin position="338"/>
        <end position="355"/>
    </location>
</feature>
<evidence type="ECO:0000256" key="1">
    <source>
        <dbReference type="SAM" id="MobiDB-lite"/>
    </source>
</evidence>
<protein>
    <submittedName>
        <fullName evidence="2">Uncharacterized protein</fullName>
    </submittedName>
</protein>
<dbReference type="Proteomes" id="UP000261540">
    <property type="component" value="Unplaced"/>
</dbReference>
<feature type="region of interest" description="Disordered" evidence="1">
    <location>
        <begin position="249"/>
        <end position="271"/>
    </location>
</feature>
<sequence>QLHNAQASATTRRSERNGYDQKLDQRVAKHEFLRDRNNVTSCRSLARRHDAEWRRAELQQKRQTEFWKRRQIEPTVVPSAIEEDVQNPPKVILREKTRKADPLDRRSLVMAEDLGITWPDVTSIEKQSEVVSMWCVNLHLPAAKEALWREENLKQKLVILQKSTSTLTMSSDKLWTVSLACTTCSSLPSAPCIPTKIQLHLHLFYIEFRWDGVKKLMLQMEEQKRTYEEKALEALQKAIDEKVQAEKQAESLEVGGNANEAATAESSPPWECVTAESSPPWECVTAESSPPWECVTAESNPPWECVTAESSVSLQREALKAALLESERWKSLSQQLKKSSEELMRSQEQTTDRLHQLQSELEVNRG</sequence>
<accession>A0A3B3T349</accession>
<name>A0A3B3T349_9TELE</name>
<feature type="region of interest" description="Disordered" evidence="1">
    <location>
        <begin position="335"/>
        <end position="366"/>
    </location>
</feature>
<reference evidence="2" key="1">
    <citation type="submission" date="2025-08" db="UniProtKB">
        <authorList>
            <consortium name="Ensembl"/>
        </authorList>
    </citation>
    <scope>IDENTIFICATION</scope>
</reference>
<dbReference type="AlphaFoldDB" id="A0A3B3T349"/>
<dbReference type="STRING" id="1676925.ENSPKIP00000036888"/>
<dbReference type="Ensembl" id="ENSPKIT00000017842.1">
    <property type="protein sequence ID" value="ENSPKIP00000036888.1"/>
    <property type="gene ID" value="ENSPKIG00000015293.1"/>
</dbReference>
<feature type="region of interest" description="Disordered" evidence="1">
    <location>
        <begin position="1"/>
        <end position="23"/>
    </location>
</feature>
<dbReference type="GeneTree" id="ENSGT01120000272840"/>
<feature type="compositionally biased region" description="Basic and acidic residues" evidence="1">
    <location>
        <begin position="12"/>
        <end position="23"/>
    </location>
</feature>
<reference evidence="2" key="2">
    <citation type="submission" date="2025-09" db="UniProtKB">
        <authorList>
            <consortium name="Ensembl"/>
        </authorList>
    </citation>
    <scope>IDENTIFICATION</scope>
</reference>
<feature type="compositionally biased region" description="Polar residues" evidence="1">
    <location>
        <begin position="1"/>
        <end position="11"/>
    </location>
</feature>
<feature type="compositionally biased region" description="Polar residues" evidence="1">
    <location>
        <begin position="356"/>
        <end position="366"/>
    </location>
</feature>